<dbReference type="Proteomes" id="UP000516437">
    <property type="component" value="Chromosome 5"/>
</dbReference>
<proteinExistence type="inferred from homology"/>
<comment type="similarity">
    <text evidence="1">Belongs to the Mediator complex subunit 25 family.</text>
</comment>
<accession>A0A6A1VIE3</accession>
<sequence length="141" mass="15560">MRDMERFLEWLLAFNFDGGGHDDAAIAEGLADALVMFPKPPNGDQTQQYLLGERHCILVAASNPYPFPTPVLVPKIKDDQFCGAEADCCVADAKTVAGMFTQCSVSLSVISPKKFPKLEQLYNAVQMILEVALRTIYIALY</sequence>
<keyword evidence="5" id="KW-1185">Reference proteome</keyword>
<evidence type="ECO:0000256" key="1">
    <source>
        <dbReference type="ARBA" id="ARBA00009102"/>
    </source>
</evidence>
<dbReference type="GO" id="GO:0005667">
    <property type="term" value="C:transcription regulator complex"/>
    <property type="evidence" value="ECO:0007669"/>
    <property type="project" value="TreeGrafter"/>
</dbReference>
<protein>
    <recommendedName>
        <fullName evidence="2">Mediator of RNA polymerase II transcription subunit 25</fullName>
    </recommendedName>
</protein>
<evidence type="ECO:0000313" key="4">
    <source>
        <dbReference type="EMBL" id="KAB1212659.1"/>
    </source>
</evidence>
<organism evidence="4 5">
    <name type="scientific">Morella rubra</name>
    <name type="common">Chinese bayberry</name>
    <dbReference type="NCBI Taxonomy" id="262757"/>
    <lineage>
        <taxon>Eukaryota</taxon>
        <taxon>Viridiplantae</taxon>
        <taxon>Streptophyta</taxon>
        <taxon>Embryophyta</taxon>
        <taxon>Tracheophyta</taxon>
        <taxon>Spermatophyta</taxon>
        <taxon>Magnoliopsida</taxon>
        <taxon>eudicotyledons</taxon>
        <taxon>Gunneridae</taxon>
        <taxon>Pentapetalae</taxon>
        <taxon>rosids</taxon>
        <taxon>fabids</taxon>
        <taxon>Fagales</taxon>
        <taxon>Myricaceae</taxon>
        <taxon>Morella</taxon>
    </lineage>
</organism>
<gene>
    <name evidence="4" type="ORF">CJ030_MR5G009701</name>
</gene>
<dbReference type="GO" id="GO:0016592">
    <property type="term" value="C:mediator complex"/>
    <property type="evidence" value="ECO:0007669"/>
    <property type="project" value="TreeGrafter"/>
</dbReference>
<comment type="caution">
    <text evidence="4">The sequence shown here is derived from an EMBL/GenBank/DDBJ whole genome shotgun (WGS) entry which is preliminary data.</text>
</comment>
<name>A0A6A1VIE3_9ROSI</name>
<evidence type="ECO:0000256" key="2">
    <source>
        <dbReference type="ARBA" id="ARBA00019694"/>
    </source>
</evidence>
<dbReference type="GO" id="GO:0045944">
    <property type="term" value="P:positive regulation of transcription by RNA polymerase II"/>
    <property type="evidence" value="ECO:0007669"/>
    <property type="project" value="TreeGrafter"/>
</dbReference>
<evidence type="ECO:0000259" key="3">
    <source>
        <dbReference type="Pfam" id="PF11265"/>
    </source>
</evidence>
<dbReference type="InterPro" id="IPR021419">
    <property type="entry name" value="Mediator_Med25_VWA"/>
</dbReference>
<dbReference type="Pfam" id="PF11265">
    <property type="entry name" value="Med25_VWA"/>
    <property type="match status" value="1"/>
</dbReference>
<dbReference type="OrthoDB" id="7690434at2759"/>
<dbReference type="EMBL" id="RXIC02000023">
    <property type="protein sequence ID" value="KAB1212659.1"/>
    <property type="molecule type" value="Genomic_DNA"/>
</dbReference>
<dbReference type="AlphaFoldDB" id="A0A6A1VIE3"/>
<dbReference type="PANTHER" id="PTHR12433">
    <property type="entry name" value="MEDIATOR OF RNA POLYMERASE II TRANSCRIPTION SUBUNIT 25"/>
    <property type="match status" value="1"/>
</dbReference>
<dbReference type="PANTHER" id="PTHR12433:SF11">
    <property type="entry name" value="MEDIATOR OF RNA POLYMERASE II TRANSCRIPTION SUBUNIT 25"/>
    <property type="match status" value="1"/>
</dbReference>
<reference evidence="4 5" key="1">
    <citation type="journal article" date="2019" name="Plant Biotechnol. J.">
        <title>The red bayberry genome and genetic basis of sex determination.</title>
        <authorList>
            <person name="Jia H.M."/>
            <person name="Jia H.J."/>
            <person name="Cai Q.L."/>
            <person name="Wang Y."/>
            <person name="Zhao H.B."/>
            <person name="Yang W.F."/>
            <person name="Wang G.Y."/>
            <person name="Li Y.H."/>
            <person name="Zhan D.L."/>
            <person name="Shen Y.T."/>
            <person name="Niu Q.F."/>
            <person name="Chang L."/>
            <person name="Qiu J."/>
            <person name="Zhao L."/>
            <person name="Xie H.B."/>
            <person name="Fu W.Y."/>
            <person name="Jin J."/>
            <person name="Li X.W."/>
            <person name="Jiao Y."/>
            <person name="Zhou C.C."/>
            <person name="Tu T."/>
            <person name="Chai C.Y."/>
            <person name="Gao J.L."/>
            <person name="Fan L.J."/>
            <person name="van de Weg E."/>
            <person name="Wang J.Y."/>
            <person name="Gao Z.S."/>
        </authorList>
    </citation>
    <scope>NUCLEOTIDE SEQUENCE [LARGE SCALE GENOMIC DNA]</scope>
    <source>
        <tissue evidence="4">Leaves</tissue>
    </source>
</reference>
<feature type="domain" description="Mediator of RNA polymerase II transcription subunit 25 von Willebrand factor type A" evidence="3">
    <location>
        <begin position="2"/>
        <end position="125"/>
    </location>
</feature>
<evidence type="ECO:0000313" key="5">
    <source>
        <dbReference type="Proteomes" id="UP000516437"/>
    </source>
</evidence>